<evidence type="ECO:0000313" key="2">
    <source>
        <dbReference type="Proteomes" id="UP001597181"/>
    </source>
</evidence>
<proteinExistence type="predicted"/>
<protein>
    <submittedName>
        <fullName evidence="1">Uncharacterized protein</fullName>
    </submittedName>
</protein>
<reference evidence="2" key="1">
    <citation type="journal article" date="2019" name="Int. J. Syst. Evol. Microbiol.">
        <title>The Global Catalogue of Microorganisms (GCM) 10K type strain sequencing project: providing services to taxonomists for standard genome sequencing and annotation.</title>
        <authorList>
            <consortium name="The Broad Institute Genomics Platform"/>
            <consortium name="The Broad Institute Genome Sequencing Center for Infectious Disease"/>
            <person name="Wu L."/>
            <person name="Ma J."/>
        </authorList>
    </citation>
    <scope>NUCLEOTIDE SEQUENCE [LARGE SCALE GENOMIC DNA]</scope>
    <source>
        <strain evidence="2">CCUG 50213</strain>
    </source>
</reference>
<dbReference type="EMBL" id="JBHTLY010000003">
    <property type="protein sequence ID" value="MFD1201992.1"/>
    <property type="molecule type" value="Genomic_DNA"/>
</dbReference>
<evidence type="ECO:0000313" key="1">
    <source>
        <dbReference type="EMBL" id="MFD1201992.1"/>
    </source>
</evidence>
<comment type="caution">
    <text evidence="1">The sequence shown here is derived from an EMBL/GenBank/DDBJ whole genome shotgun (WGS) entry which is preliminary data.</text>
</comment>
<sequence>MNVAFDPWLSYCLDEAHIGPWPCESEWFFEPDLGAFKSYVCPEHGPVSMRVIVSMR</sequence>
<dbReference type="RefSeq" id="WP_343961840.1">
    <property type="nucleotide sequence ID" value="NZ_BAAAKZ010000013.1"/>
</dbReference>
<dbReference type="Proteomes" id="UP001597181">
    <property type="component" value="Unassembled WGS sequence"/>
</dbReference>
<keyword evidence="2" id="KW-1185">Reference proteome</keyword>
<accession>A0ABW3TNU7</accession>
<gene>
    <name evidence="1" type="ORF">ACFQ3U_08810</name>
</gene>
<name>A0ABW3TNU7_9MICO</name>
<organism evidence="1 2">
    <name type="scientific">Leucobacter albus</name>
    <dbReference type="NCBI Taxonomy" id="272210"/>
    <lineage>
        <taxon>Bacteria</taxon>
        <taxon>Bacillati</taxon>
        <taxon>Actinomycetota</taxon>
        <taxon>Actinomycetes</taxon>
        <taxon>Micrococcales</taxon>
        <taxon>Microbacteriaceae</taxon>
        <taxon>Leucobacter</taxon>
    </lineage>
</organism>